<evidence type="ECO:0000313" key="2">
    <source>
        <dbReference type="EMBL" id="KGN36286.1"/>
    </source>
</evidence>
<reference evidence="2 3" key="1">
    <citation type="submission" date="2013-08" db="EMBL/GenBank/DDBJ databases">
        <title>The genome sequence of Knoellia subterranea.</title>
        <authorList>
            <person name="Zhu W."/>
            <person name="Wang G."/>
        </authorList>
    </citation>
    <scope>NUCLEOTIDE SEQUENCE [LARGE SCALE GENOMIC DNA]</scope>
    <source>
        <strain evidence="2 3">KCTC 19937</strain>
    </source>
</reference>
<protein>
    <submittedName>
        <fullName evidence="2">Uncharacterized protein</fullName>
    </submittedName>
</protein>
<dbReference type="eggNOG" id="ENOG5032EMK">
    <property type="taxonomic scope" value="Bacteria"/>
</dbReference>
<dbReference type="AlphaFoldDB" id="A0A0A0JKV7"/>
<dbReference type="Proteomes" id="UP000030011">
    <property type="component" value="Unassembled WGS sequence"/>
</dbReference>
<dbReference type="RefSeq" id="WP_035907116.1">
    <property type="nucleotide sequence ID" value="NZ_AVPK01000013.1"/>
</dbReference>
<dbReference type="OrthoDB" id="4843803at2"/>
<proteinExistence type="predicted"/>
<comment type="caution">
    <text evidence="2">The sequence shown here is derived from an EMBL/GenBank/DDBJ whole genome shotgun (WGS) entry which is preliminary data.</text>
</comment>
<evidence type="ECO:0000313" key="3">
    <source>
        <dbReference type="Proteomes" id="UP000030011"/>
    </source>
</evidence>
<evidence type="ECO:0000256" key="1">
    <source>
        <dbReference type="SAM" id="MobiDB-lite"/>
    </source>
</evidence>
<accession>A0A0A0JKV7</accession>
<feature type="compositionally biased region" description="Low complexity" evidence="1">
    <location>
        <begin position="40"/>
        <end position="80"/>
    </location>
</feature>
<gene>
    <name evidence="2" type="ORF">N803_05155</name>
</gene>
<feature type="region of interest" description="Disordered" evidence="1">
    <location>
        <begin position="40"/>
        <end position="86"/>
    </location>
</feature>
<dbReference type="EMBL" id="AVPK01000013">
    <property type="protein sequence ID" value="KGN36286.1"/>
    <property type="molecule type" value="Genomic_DNA"/>
</dbReference>
<dbReference type="STRING" id="1385521.N803_05155"/>
<name>A0A0A0JKV7_9MICO</name>
<sequence>MGRHSGGHAGRITAAVIAGVILVAGGGAWAAGSILGDDGDGTSQGDTTASSTTPTASSTASDSTTASPSAPASASPSADEAAAERARASCTAQVRAAEAVATAVAGSATHWKQHTDAYLAKTSGRITLEQTKKIYADSKAFGLADEKAVAATTKAFTATGAACGDAAKVVPADAGVTACTARLKALDAVRTTGTKVQNEWSAHMRMMANKAHTDGGQYHQTWLKAVSDAQKSIPAHAKAAAAVAQAPACA</sequence>
<organism evidence="2 3">
    <name type="scientific">Knoellia subterranea KCTC 19937</name>
    <dbReference type="NCBI Taxonomy" id="1385521"/>
    <lineage>
        <taxon>Bacteria</taxon>
        <taxon>Bacillati</taxon>
        <taxon>Actinomycetota</taxon>
        <taxon>Actinomycetes</taxon>
        <taxon>Micrococcales</taxon>
        <taxon>Intrasporangiaceae</taxon>
        <taxon>Knoellia</taxon>
    </lineage>
</organism>
<keyword evidence="3" id="KW-1185">Reference proteome</keyword>